<dbReference type="Proteomes" id="UP000855471">
    <property type="component" value="Unassembled WGS sequence"/>
</dbReference>
<reference evidence="11" key="1">
    <citation type="submission" date="2015-09" db="EMBL/GenBank/DDBJ databases">
        <title>Prevalence of NDMs in South Africa.</title>
        <authorList>
            <person name="Osei Sekyere J."/>
            <person name="Govinden U."/>
            <person name="Essack S."/>
            <person name="Haldorsen B."/>
            <person name="Samuelsen O."/>
            <person name="Aasnaes B."/>
            <person name="Sundsfjord A."/>
        </authorList>
    </citation>
    <scope>NUCLEOTIDE SEQUENCE [LARGE SCALE GENOMIC DNA]</scope>
    <source>
        <strain evidence="11">ST62:944112508</strain>
    </source>
</reference>
<protein>
    <recommendedName>
        <fullName evidence="7">DNA ligase B</fullName>
        <ecNumber evidence="7">6.5.1.2</ecNumber>
    </recommendedName>
    <alternativeName>
        <fullName evidence="7">Polydeoxyribonucleotide synthase [NAD(+)] B</fullName>
    </alternativeName>
</protein>
<dbReference type="Gene3D" id="3.30.470.30">
    <property type="entry name" value="DNA ligase/mRNA capping enzyme"/>
    <property type="match status" value="1"/>
</dbReference>
<gene>
    <name evidence="7 9" type="primary">ligB</name>
    <name evidence="10" type="synonym">yicF</name>
    <name evidence="10" type="ORF">AN672_17195</name>
    <name evidence="9" type="ORF">I9Y29_002582</name>
</gene>
<keyword evidence="3 7" id="KW-0227">DNA damage</keyword>
<dbReference type="SUPFAM" id="SSF47781">
    <property type="entry name" value="RuvA domain 2-like"/>
    <property type="match status" value="1"/>
</dbReference>
<dbReference type="NCBIfam" id="NF005987">
    <property type="entry name" value="PRK08097.1"/>
    <property type="match status" value="1"/>
</dbReference>
<feature type="domain" description="NAD-dependent DNA ligase N-terminal" evidence="8">
    <location>
        <begin position="29"/>
        <end position="426"/>
    </location>
</feature>
<organism evidence="9">
    <name type="scientific">Citrobacter freundii</name>
    <dbReference type="NCBI Taxonomy" id="546"/>
    <lineage>
        <taxon>Bacteria</taxon>
        <taxon>Pseudomonadati</taxon>
        <taxon>Pseudomonadota</taxon>
        <taxon>Gammaproteobacteria</taxon>
        <taxon>Enterobacterales</taxon>
        <taxon>Enterobacteriaceae</taxon>
        <taxon>Citrobacter</taxon>
        <taxon>Citrobacter freundii complex</taxon>
    </lineage>
</organism>
<comment type="similarity">
    <text evidence="7">Belongs to the NAD-dependent DNA ligase family. LigB subfamily.</text>
</comment>
<name>A0A0P8KDX1_CITFR</name>
<proteinExistence type="inferred from homology"/>
<dbReference type="InterPro" id="IPR010994">
    <property type="entry name" value="RuvA_2-like"/>
</dbReference>
<dbReference type="InterPro" id="IPR018239">
    <property type="entry name" value="DNA_ligase_AS"/>
</dbReference>
<dbReference type="InterPro" id="IPR050326">
    <property type="entry name" value="NAD_dep_DNA_ligaseB"/>
</dbReference>
<dbReference type="Proteomes" id="UP000050520">
    <property type="component" value="Unassembled WGS sequence"/>
</dbReference>
<evidence type="ECO:0000256" key="4">
    <source>
        <dbReference type="ARBA" id="ARBA00023027"/>
    </source>
</evidence>
<comment type="caution">
    <text evidence="9">The sequence shown here is derived from an EMBL/GenBank/DDBJ whole genome shotgun (WGS) entry which is preliminary data.</text>
</comment>
<dbReference type="GO" id="GO:0006281">
    <property type="term" value="P:DNA repair"/>
    <property type="evidence" value="ECO:0007669"/>
    <property type="project" value="UniProtKB-KW"/>
</dbReference>
<keyword evidence="5 7" id="KW-0234">DNA repair</keyword>
<feature type="active site" description="N6-AMP-lysine intermediate" evidence="7">
    <location>
        <position position="125"/>
    </location>
</feature>
<dbReference type="EC" id="6.5.1.2" evidence="7"/>
<dbReference type="InterPro" id="IPR004150">
    <property type="entry name" value="NAD_DNA_ligase_OB"/>
</dbReference>
<dbReference type="PANTHER" id="PTHR47810:SF1">
    <property type="entry name" value="DNA LIGASE B"/>
    <property type="match status" value="1"/>
</dbReference>
<evidence type="ECO:0000256" key="2">
    <source>
        <dbReference type="ARBA" id="ARBA00022705"/>
    </source>
</evidence>
<evidence type="ECO:0000259" key="8">
    <source>
        <dbReference type="SMART" id="SM00532"/>
    </source>
</evidence>
<comment type="function">
    <text evidence="7">Catalyzes the formation of phosphodiester linkages between 5'-phosphoryl and 3'-hydroxyl groups in double-stranded DNA using NAD as a coenzyme and as the energy source for the reaction.</text>
</comment>
<dbReference type="InterPro" id="IPR012340">
    <property type="entry name" value="NA-bd_OB-fold"/>
</dbReference>
<evidence type="ECO:0000256" key="3">
    <source>
        <dbReference type="ARBA" id="ARBA00022763"/>
    </source>
</evidence>
<evidence type="ECO:0000256" key="5">
    <source>
        <dbReference type="ARBA" id="ARBA00023204"/>
    </source>
</evidence>
<dbReference type="Pfam" id="PF01653">
    <property type="entry name" value="DNA_ligase_aden"/>
    <property type="match status" value="1"/>
</dbReference>
<dbReference type="PROSITE" id="PS01055">
    <property type="entry name" value="DNA_LIGASE_N1"/>
    <property type="match status" value="1"/>
</dbReference>
<dbReference type="Gene3D" id="1.10.287.610">
    <property type="entry name" value="Helix hairpin bin"/>
    <property type="match status" value="1"/>
</dbReference>
<evidence type="ECO:0000313" key="9">
    <source>
        <dbReference type="EMBL" id="HAT3898147.1"/>
    </source>
</evidence>
<dbReference type="EMBL" id="DACSXJ010000013">
    <property type="protein sequence ID" value="HAT3898147.1"/>
    <property type="molecule type" value="Genomic_DNA"/>
</dbReference>
<dbReference type="Gene3D" id="2.40.50.140">
    <property type="entry name" value="Nucleic acid-binding proteins"/>
    <property type="match status" value="1"/>
</dbReference>
<keyword evidence="4 7" id="KW-0520">NAD</keyword>
<reference evidence="9" key="4">
    <citation type="submission" date="2020-09" db="EMBL/GenBank/DDBJ databases">
        <authorList>
            <consortium name="NCBI Pathogen Detection Project"/>
        </authorList>
    </citation>
    <scope>NUCLEOTIDE SEQUENCE</scope>
    <source>
        <strain evidence="9">O50</strain>
    </source>
</reference>
<dbReference type="InterPro" id="IPR020923">
    <property type="entry name" value="DNA_ligase_B"/>
</dbReference>
<keyword evidence="2 7" id="KW-0235">DNA replication</keyword>
<dbReference type="GO" id="GO:0051213">
    <property type="term" value="F:dioxygenase activity"/>
    <property type="evidence" value="ECO:0007669"/>
    <property type="project" value="UniProtKB-KW"/>
</dbReference>
<dbReference type="AlphaFoldDB" id="A0A0P8KDX1"/>
<dbReference type="SMART" id="SM00532">
    <property type="entry name" value="LIGANc"/>
    <property type="match status" value="1"/>
</dbReference>
<dbReference type="SUPFAM" id="SSF50249">
    <property type="entry name" value="Nucleic acid-binding proteins"/>
    <property type="match status" value="1"/>
</dbReference>
<dbReference type="FunFam" id="2.40.50.140:FF:000139">
    <property type="entry name" value="DNA ligase B"/>
    <property type="match status" value="1"/>
</dbReference>
<dbReference type="SUPFAM" id="SSF56091">
    <property type="entry name" value="DNA ligase/mRNA capping enzyme, catalytic domain"/>
    <property type="match status" value="1"/>
</dbReference>
<accession>A0A0P8KDX1</accession>
<evidence type="ECO:0000313" key="11">
    <source>
        <dbReference type="Proteomes" id="UP000050520"/>
    </source>
</evidence>
<dbReference type="FunFam" id="3.30.470.30:FF:000007">
    <property type="entry name" value="DNA ligase B"/>
    <property type="match status" value="1"/>
</dbReference>
<reference evidence="9" key="3">
    <citation type="journal article" date="2018" name="Genome Biol.">
        <title>SKESA: strategic k-mer extension for scrupulous assemblies.</title>
        <authorList>
            <person name="Souvorov A."/>
            <person name="Agarwala R."/>
            <person name="Lipman D.J."/>
        </authorList>
    </citation>
    <scope>NUCLEOTIDE SEQUENCE</scope>
    <source>
        <strain evidence="9">O50</strain>
    </source>
</reference>
<dbReference type="FunFam" id="1.10.287.610:FF:000003">
    <property type="entry name" value="DNA ligase B"/>
    <property type="match status" value="1"/>
</dbReference>
<keyword evidence="10" id="KW-0560">Oxidoreductase</keyword>
<dbReference type="Pfam" id="PF03120">
    <property type="entry name" value="OB_DNA_ligase"/>
    <property type="match status" value="1"/>
</dbReference>
<keyword evidence="10" id="KW-0223">Dioxygenase</keyword>
<dbReference type="GO" id="GO:0003911">
    <property type="term" value="F:DNA ligase (NAD+) activity"/>
    <property type="evidence" value="ECO:0007669"/>
    <property type="project" value="UniProtKB-UniRule"/>
</dbReference>
<evidence type="ECO:0000313" key="10">
    <source>
        <dbReference type="EMBL" id="KPR54223.1"/>
    </source>
</evidence>
<reference evidence="10 11" key="2">
    <citation type="journal article" date="2017" name="PLoS ONE">
        <title>Genomic and phenotypic characterisation of fluoroquinolone resistance mechanisms in Enterobacteriaceae in Durban, South Africa.</title>
        <authorList>
            <person name="Osei Sekyere J."/>
            <person name="Amoako D.G."/>
        </authorList>
    </citation>
    <scope>NUCLEOTIDE SEQUENCE [LARGE SCALE GENOMIC DNA]</scope>
    <source>
        <strain evidence="10 11">ST62:944112508</strain>
    </source>
</reference>
<dbReference type="PANTHER" id="PTHR47810">
    <property type="entry name" value="DNA LIGASE"/>
    <property type="match status" value="1"/>
</dbReference>
<sequence>MGLWKGIGLVLLMGYLPAWAVCPVWSPARANEEISRLQQQITQWNDSYWKQGESAVDDGVYDQLNAQLIQWQRCFGDEVPPDLSAPPMGGTVSHPVPHTGVRKLADKQALQQWMHARSDLWVQPKVDGVAVTLVYRNGNLVRAISRGNGLKGEDWTQKVLQIPSVPHSTKGNLANSTLQGEIFLQQEGHIQKQRGGMNARSKVAGLMMRQSNPELLGSLAIFIWAWPDGPAVMSERLEQLTAAGFSFTQHFTKAVKSADDVEQVRANWWTSALPFVTDGVVVRTGKEPQARYWLPGQGDWLAAWKYPPVARVSEVTGIQFSVGKSGKIAVVALLTPVMLDDKRVQRVNIGSVRRWDEWDIAPGDQILVSLAGQGIPRIDEVVWRSTQRIKPVPPEGRFNSLTCFYATAQCQEQFVARLVWLGAKEVLGLEGIGEAGWRELHQVYRFEHIFSWLGLTQEQLQSTFGVSKGEKLWHQFNLSRDLPFTRWLIAMGIPLTQATLNASRDGSWQQLQERDEQSWRQLPFMGEQRARQVIQWLEDREVTALSNWLAAQRIAGFMP</sequence>
<dbReference type="RefSeq" id="WP_003024046.1">
    <property type="nucleotide sequence ID" value="NZ_CABDWZ010000001.1"/>
</dbReference>
<comment type="catalytic activity">
    <reaction evidence="6 7">
        <text>NAD(+) + (deoxyribonucleotide)n-3'-hydroxyl + 5'-phospho-(deoxyribonucleotide)m = (deoxyribonucleotide)n+m + AMP + beta-nicotinamide D-nucleotide.</text>
        <dbReference type="EC" id="6.5.1.2"/>
    </reaction>
</comment>
<dbReference type="EMBL" id="LJEB01000079">
    <property type="protein sequence ID" value="KPR54223.1"/>
    <property type="molecule type" value="Genomic_DNA"/>
</dbReference>
<dbReference type="InterPro" id="IPR013840">
    <property type="entry name" value="DNAligase_N"/>
</dbReference>
<evidence type="ECO:0000256" key="7">
    <source>
        <dbReference type="HAMAP-Rule" id="MF_01587"/>
    </source>
</evidence>
<dbReference type="GO" id="GO:0006260">
    <property type="term" value="P:DNA replication"/>
    <property type="evidence" value="ECO:0007669"/>
    <property type="project" value="UniProtKB-KW"/>
</dbReference>
<dbReference type="HAMAP" id="MF_01587">
    <property type="entry name" value="DNA_ligase_B"/>
    <property type="match status" value="1"/>
</dbReference>
<evidence type="ECO:0000256" key="1">
    <source>
        <dbReference type="ARBA" id="ARBA00022598"/>
    </source>
</evidence>
<keyword evidence="1 7" id="KW-0436">Ligase</keyword>
<evidence type="ECO:0000256" key="6">
    <source>
        <dbReference type="ARBA" id="ARBA00034005"/>
    </source>
</evidence>
<dbReference type="InterPro" id="IPR013839">
    <property type="entry name" value="DNAligase_adenylation"/>
</dbReference>